<feature type="domain" description="MmgE/PrpD N-terminal" evidence="2">
    <location>
        <begin position="6"/>
        <end position="235"/>
    </location>
</feature>
<dbReference type="InterPro" id="IPR005656">
    <property type="entry name" value="MmgE_PrpD"/>
</dbReference>
<sequence length="452" mass="47258">MTSTIEALAAYVHAARAAPLTTEAREAALRCILDLVAAAASGVDAPGPRAARSAARMLYGAGDYPIWFTGERSSLLGAVWANCAAAAALDIDDGHRIARGHPGAAIIPAAFAVAQQVGAAVDDLLKAIVVGYEVGVSVGAARRFYANTGMWSGYGVVAAAGLLKGTPPEQLAQAFAIAGASAPNQLHAGAGPAFPALEGTDVKEGIPWSDVTAISALALAENGHSGPLALLDTDSHFRSAEIVAGLGDNLYIARSYFKFLCCCRHVHAPVEALLELMARHAIAADAIEAIEVDSYSGALRLTNRPDPEGFTEIQFSIPYCLGLVALHGREALLPLTADFVERPEIVAIARKVSLRLDPEIEARFPAETLTRVTIEAGGRRYVSGITAPRGEASAPPSWQELEEKLRIVTRRTAGDVQQDRLLGAVDGLRRGDLGALVAAFRELRLGGPASPA</sequence>
<evidence type="ECO:0000259" key="3">
    <source>
        <dbReference type="Pfam" id="PF19305"/>
    </source>
</evidence>
<dbReference type="InterPro" id="IPR045336">
    <property type="entry name" value="MmgE_PrpD_N"/>
</dbReference>
<dbReference type="OrthoDB" id="5415580at2"/>
<dbReference type="PANTHER" id="PTHR16943:SF8">
    <property type="entry name" value="2-METHYLCITRATE DEHYDRATASE"/>
    <property type="match status" value="1"/>
</dbReference>
<evidence type="ECO:0000256" key="1">
    <source>
        <dbReference type="ARBA" id="ARBA00006174"/>
    </source>
</evidence>
<evidence type="ECO:0000313" key="6">
    <source>
        <dbReference type="Proteomes" id="UP000051562"/>
    </source>
</evidence>
<evidence type="ECO:0000313" key="7">
    <source>
        <dbReference type="Proteomes" id="UP000190130"/>
    </source>
</evidence>
<accession>A0A0Q3KM36</accession>
<dbReference type="Proteomes" id="UP000190130">
    <property type="component" value="Unassembled WGS sequence"/>
</dbReference>
<dbReference type="GO" id="GO:0016829">
    <property type="term" value="F:lyase activity"/>
    <property type="evidence" value="ECO:0007669"/>
    <property type="project" value="InterPro"/>
</dbReference>
<dbReference type="Pfam" id="PF19305">
    <property type="entry name" value="MmgE_PrpD_C"/>
    <property type="match status" value="1"/>
</dbReference>
<dbReference type="STRING" id="53254.SAMN05660750_04160"/>
<protein>
    <submittedName>
        <fullName evidence="4 5">2-methylcitrate dehydratase</fullName>
    </submittedName>
</protein>
<dbReference type="SUPFAM" id="SSF103378">
    <property type="entry name" value="2-methylcitrate dehydratase PrpD"/>
    <property type="match status" value="1"/>
</dbReference>
<feature type="domain" description="MmgE/PrpD C-terminal" evidence="3">
    <location>
        <begin position="261"/>
        <end position="422"/>
    </location>
</feature>
<keyword evidence="6" id="KW-1185">Reference proteome</keyword>
<evidence type="ECO:0000259" key="2">
    <source>
        <dbReference type="Pfam" id="PF03972"/>
    </source>
</evidence>
<dbReference type="EMBL" id="FUYX01000013">
    <property type="protein sequence ID" value="SKC08696.1"/>
    <property type="molecule type" value="Genomic_DNA"/>
</dbReference>
<dbReference type="AlphaFoldDB" id="A0A0Q3KM36"/>
<name>A0A0Q3KM36_9HYPH</name>
<proteinExistence type="inferred from homology"/>
<dbReference type="Gene3D" id="3.30.1330.120">
    <property type="entry name" value="2-methylcitrate dehydratase PrpD"/>
    <property type="match status" value="1"/>
</dbReference>
<evidence type="ECO:0000313" key="4">
    <source>
        <dbReference type="EMBL" id="KQK30699.1"/>
    </source>
</evidence>
<dbReference type="Pfam" id="PF03972">
    <property type="entry name" value="MmgE_PrpD_N"/>
    <property type="match status" value="1"/>
</dbReference>
<reference evidence="4 6" key="1">
    <citation type="submission" date="2015-10" db="EMBL/GenBank/DDBJ databases">
        <title>Draft genome of Bosea thiooxidans.</title>
        <authorList>
            <person name="Wang X."/>
        </authorList>
    </citation>
    <scope>NUCLEOTIDE SEQUENCE [LARGE SCALE GENOMIC DNA]</scope>
    <source>
        <strain evidence="4 6">CGMCC 9174</strain>
    </source>
</reference>
<dbReference type="RefSeq" id="WP_055727860.1">
    <property type="nucleotide sequence ID" value="NZ_FUYX01000013.1"/>
</dbReference>
<dbReference type="InterPro" id="IPR045337">
    <property type="entry name" value="MmgE_PrpD_C"/>
</dbReference>
<dbReference type="InterPro" id="IPR036148">
    <property type="entry name" value="MmgE/PrpD_sf"/>
</dbReference>
<evidence type="ECO:0000313" key="5">
    <source>
        <dbReference type="EMBL" id="SKC08696.1"/>
    </source>
</evidence>
<dbReference type="InterPro" id="IPR042188">
    <property type="entry name" value="MmgE/PrpD_sf_2"/>
</dbReference>
<organism evidence="4 6">
    <name type="scientific">Bosea thiooxidans</name>
    <dbReference type="NCBI Taxonomy" id="53254"/>
    <lineage>
        <taxon>Bacteria</taxon>
        <taxon>Pseudomonadati</taxon>
        <taxon>Pseudomonadota</taxon>
        <taxon>Alphaproteobacteria</taxon>
        <taxon>Hyphomicrobiales</taxon>
        <taxon>Boseaceae</taxon>
        <taxon>Bosea</taxon>
    </lineage>
</organism>
<gene>
    <name evidence="4" type="ORF">ARD30_12155</name>
    <name evidence="5" type="ORF">SAMN05660750_04160</name>
</gene>
<dbReference type="Proteomes" id="UP000051562">
    <property type="component" value="Unassembled WGS sequence"/>
</dbReference>
<comment type="similarity">
    <text evidence="1">Belongs to the PrpD family.</text>
</comment>
<dbReference type="Gene3D" id="1.10.4100.10">
    <property type="entry name" value="2-methylcitrate dehydratase PrpD"/>
    <property type="match status" value="1"/>
</dbReference>
<dbReference type="InterPro" id="IPR042183">
    <property type="entry name" value="MmgE/PrpD_sf_1"/>
</dbReference>
<dbReference type="PANTHER" id="PTHR16943">
    <property type="entry name" value="2-METHYLCITRATE DEHYDRATASE-RELATED"/>
    <property type="match status" value="1"/>
</dbReference>
<dbReference type="EMBL" id="LMAR01000033">
    <property type="protein sequence ID" value="KQK30699.1"/>
    <property type="molecule type" value="Genomic_DNA"/>
</dbReference>
<reference evidence="5 7" key="2">
    <citation type="submission" date="2017-02" db="EMBL/GenBank/DDBJ databases">
        <authorList>
            <person name="Peterson S.W."/>
        </authorList>
    </citation>
    <scope>NUCLEOTIDE SEQUENCE [LARGE SCALE GENOMIC DNA]</scope>
    <source>
        <strain evidence="5 7">DSM 9653</strain>
    </source>
</reference>